<gene>
    <name evidence="8" type="primary">ppk</name>
    <name evidence="14" type="ORF">F9B85_05340</name>
</gene>
<feature type="binding site" evidence="8">
    <location>
        <position position="60"/>
    </location>
    <ligand>
        <name>ATP</name>
        <dbReference type="ChEBI" id="CHEBI:30616"/>
    </ligand>
</feature>
<dbReference type="RefSeq" id="WP_151619292.1">
    <property type="nucleotide sequence ID" value="NZ_WBXO01000003.1"/>
</dbReference>
<feature type="active site" description="Phosphohistidine intermediate" evidence="8">
    <location>
        <position position="448"/>
    </location>
</feature>
<feature type="binding site" evidence="8">
    <location>
        <position position="605"/>
    </location>
    <ligand>
        <name>ATP</name>
        <dbReference type="ChEBI" id="CHEBI:30616"/>
    </ligand>
</feature>
<dbReference type="OrthoDB" id="9761456at2"/>
<feature type="binding site" evidence="8">
    <location>
        <position position="388"/>
    </location>
    <ligand>
        <name>Mg(2+)</name>
        <dbReference type="ChEBI" id="CHEBI:18420"/>
    </ligand>
</feature>
<feature type="domain" description="Polyphosphate kinase C-terminal" evidence="12">
    <location>
        <begin position="516"/>
        <end position="687"/>
    </location>
</feature>
<proteinExistence type="inferred from homology"/>
<dbReference type="Gene3D" id="1.20.58.310">
    <property type="entry name" value="Polyphosphate kinase N-terminal domain"/>
    <property type="match status" value="1"/>
</dbReference>
<dbReference type="InterPro" id="IPR036830">
    <property type="entry name" value="PP_kinase_middle_dom_sf"/>
</dbReference>
<dbReference type="EMBL" id="WBXO01000003">
    <property type="protein sequence ID" value="KAB2953337.1"/>
    <property type="molecule type" value="Genomic_DNA"/>
</dbReference>
<evidence type="ECO:0000313" key="15">
    <source>
        <dbReference type="Proteomes" id="UP000468766"/>
    </source>
</evidence>
<name>A0A6I0F3N5_9FIRM</name>
<keyword evidence="7 8" id="KW-0460">Magnesium</keyword>
<feature type="binding site" evidence="8">
    <location>
        <position position="481"/>
    </location>
    <ligand>
        <name>ATP</name>
        <dbReference type="ChEBI" id="CHEBI:30616"/>
    </ligand>
</feature>
<dbReference type="SUPFAM" id="SSF140356">
    <property type="entry name" value="PPK N-terminal domain-like"/>
    <property type="match status" value="1"/>
</dbReference>
<dbReference type="InterPro" id="IPR025198">
    <property type="entry name" value="PPK_N_dom"/>
</dbReference>
<protein>
    <recommendedName>
        <fullName evidence="8 9">Polyphosphate kinase</fullName>
        <ecNumber evidence="8 9">2.7.4.1</ecNumber>
    </recommendedName>
    <alternativeName>
        <fullName evidence="8">ATP-polyphosphate phosphotransferase</fullName>
    </alternativeName>
    <alternativeName>
        <fullName evidence="8">Polyphosphoric acid kinase</fullName>
    </alternativeName>
</protein>
<keyword evidence="5 8" id="KW-0418">Kinase</keyword>
<dbReference type="Gene3D" id="3.30.1840.10">
    <property type="entry name" value="Polyphosphate kinase middle domain"/>
    <property type="match status" value="1"/>
</dbReference>
<evidence type="ECO:0000256" key="6">
    <source>
        <dbReference type="ARBA" id="ARBA00022840"/>
    </source>
</evidence>
<dbReference type="GO" id="GO:0005524">
    <property type="term" value="F:ATP binding"/>
    <property type="evidence" value="ECO:0007669"/>
    <property type="project" value="UniProtKB-KW"/>
</dbReference>
<feature type="domain" description="Polyphosphate kinase middle" evidence="10">
    <location>
        <begin position="137"/>
        <end position="317"/>
    </location>
</feature>
<evidence type="ECO:0000256" key="5">
    <source>
        <dbReference type="ARBA" id="ARBA00022777"/>
    </source>
</evidence>
<evidence type="ECO:0000313" key="14">
    <source>
        <dbReference type="EMBL" id="KAB2953337.1"/>
    </source>
</evidence>
<reference evidence="14 15" key="1">
    <citation type="submission" date="2019-10" db="EMBL/GenBank/DDBJ databases">
        <title>Whole-genome sequence of the extremophile Heliorestis acidaminivorans DSM 24790.</title>
        <authorList>
            <person name="Kyndt J.A."/>
            <person name="Meyer T.E."/>
        </authorList>
    </citation>
    <scope>NUCLEOTIDE SEQUENCE [LARGE SCALE GENOMIC DNA]</scope>
    <source>
        <strain evidence="14 15">DSM 24790</strain>
    </source>
</reference>
<comment type="function">
    <text evidence="8 9">Catalyzes the reversible transfer of the terminal phosphate of ATP to form a long-chain polyphosphate (polyP).</text>
</comment>
<keyword evidence="1 8" id="KW-0597">Phosphoprotein</keyword>
<keyword evidence="6 8" id="KW-0067">ATP-binding</keyword>
<dbReference type="CDD" id="cd09165">
    <property type="entry name" value="PLDc_PaPPK1_C1_like"/>
    <property type="match status" value="1"/>
</dbReference>
<dbReference type="InterPro" id="IPR041108">
    <property type="entry name" value="PP_kinase_C_1"/>
</dbReference>
<evidence type="ECO:0000259" key="10">
    <source>
        <dbReference type="Pfam" id="PF02503"/>
    </source>
</evidence>
<evidence type="ECO:0000256" key="8">
    <source>
        <dbReference type="HAMAP-Rule" id="MF_00347"/>
    </source>
</evidence>
<evidence type="ECO:0000259" key="12">
    <source>
        <dbReference type="Pfam" id="PF13090"/>
    </source>
</evidence>
<evidence type="ECO:0000256" key="1">
    <source>
        <dbReference type="ARBA" id="ARBA00022553"/>
    </source>
</evidence>
<dbReference type="GO" id="GO:0008976">
    <property type="term" value="F:polyphosphate kinase activity"/>
    <property type="evidence" value="ECO:0007669"/>
    <property type="project" value="UniProtKB-UniRule"/>
</dbReference>
<dbReference type="PANTHER" id="PTHR30218:SF0">
    <property type="entry name" value="POLYPHOSPHATE KINASE"/>
    <property type="match status" value="1"/>
</dbReference>
<dbReference type="EC" id="2.7.4.1" evidence="8 9"/>
<feature type="binding site" evidence="8">
    <location>
        <position position="577"/>
    </location>
    <ligand>
        <name>ATP</name>
        <dbReference type="ChEBI" id="CHEBI:30616"/>
    </ligand>
</feature>
<dbReference type="Gene3D" id="3.30.870.10">
    <property type="entry name" value="Endonuclease Chain A"/>
    <property type="match status" value="2"/>
</dbReference>
<comment type="cofactor">
    <cofactor evidence="8">
        <name>Mg(2+)</name>
        <dbReference type="ChEBI" id="CHEBI:18420"/>
    </cofactor>
</comment>
<dbReference type="NCBIfam" id="TIGR03705">
    <property type="entry name" value="poly_P_kin"/>
    <property type="match status" value="1"/>
</dbReference>
<comment type="caution">
    <text evidence="14">The sequence shown here is derived from an EMBL/GenBank/DDBJ whole genome shotgun (WGS) entry which is preliminary data.</text>
</comment>
<evidence type="ECO:0000256" key="7">
    <source>
        <dbReference type="ARBA" id="ARBA00022842"/>
    </source>
</evidence>
<dbReference type="NCBIfam" id="NF003921">
    <property type="entry name" value="PRK05443.2-2"/>
    <property type="match status" value="1"/>
</dbReference>
<dbReference type="PIRSF" id="PIRSF015589">
    <property type="entry name" value="PP_kinase"/>
    <property type="match status" value="1"/>
</dbReference>
<dbReference type="Pfam" id="PF02503">
    <property type="entry name" value="PP_kinase"/>
    <property type="match status" value="1"/>
</dbReference>
<evidence type="ECO:0000256" key="9">
    <source>
        <dbReference type="RuleBase" id="RU003800"/>
    </source>
</evidence>
<feature type="domain" description="Polyphosphate kinase C-terminal" evidence="13">
    <location>
        <begin position="344"/>
        <end position="508"/>
    </location>
</feature>
<evidence type="ECO:0000256" key="2">
    <source>
        <dbReference type="ARBA" id="ARBA00022679"/>
    </source>
</evidence>
<sequence>MQEEKTKEYSEEQVSFNSHDYYINRELSWLEFNHRVLEEALNSSNPLLERIKFLSIMSSNLDEFFMVRVAGLQDQVEAGFRKKDAAGLAPLEQLQLISQRVHRLVDDQYQELNMQLLPELQKEGIYFYSYHQLNKSQKAFVEEYFEHIVYPVLTPMAVDQSRPFPLLANKSLNIAVLLEPEQTLICKRLLFGVVQVPSVLPRFISIPVEEGYAFLALEEVIKNNLEVLFRGNKIIDAVAFRITRNADLSVDEEGAEDLLLAIEKELQKRKWGAEVRLEVESTVSTALKQYLQEEMELEDEDIYLITGPLDLTTLMNIYDLKGYDHLRYKAMQPQIPEDLLGEKDIFEAIAKKDILVHHPYESFDCVVDFVTKAAQDSQVLAIKQTLYRVSGDSPIIRALAEAVRNGKQVTVLVELKARFDEEKNIAWAKKLEKAGCHVIYGLVNLKTHSKITLVVRQEEGRIRRYVHLGTGNYNDITASFYTDFGLFTASEEFGADATDFYNEVTGYSMPSRWRQLAVAPTGMRKHLEDLIEREIAISTEENPGHIIAKMNSLNDERMIQCLYKASCAGVKIDLIVRGICCLRPAIEGVSENIRVISIVGRFLEHHRIFYFRNGGKEEAYLSSADWMHRNLERRVELLFPVRDEKLRNRLKKSLDIMLADNVKARIMKADGTYEKIATPNQEPFESQEYFMNHATRKVAWAQDCGII</sequence>
<feature type="domain" description="Polyphosphate kinase N-terminal" evidence="11">
    <location>
        <begin position="22"/>
        <end position="127"/>
    </location>
</feature>
<dbReference type="GO" id="GO:0009358">
    <property type="term" value="C:polyphosphate kinase complex"/>
    <property type="evidence" value="ECO:0007669"/>
    <property type="project" value="InterPro"/>
</dbReference>
<dbReference type="InterPro" id="IPR003414">
    <property type="entry name" value="PP_kinase"/>
</dbReference>
<dbReference type="PANTHER" id="PTHR30218">
    <property type="entry name" value="POLYPHOSPHATE KINASE"/>
    <property type="match status" value="1"/>
</dbReference>
<keyword evidence="3 8" id="KW-0479">Metal-binding</keyword>
<evidence type="ECO:0000259" key="11">
    <source>
        <dbReference type="Pfam" id="PF13089"/>
    </source>
</evidence>
<dbReference type="Pfam" id="PF13090">
    <property type="entry name" value="PP_kinase_C"/>
    <property type="match status" value="1"/>
</dbReference>
<comment type="similarity">
    <text evidence="8 9">Belongs to the polyphosphate kinase 1 (PPK1) family.</text>
</comment>
<organism evidence="14 15">
    <name type="scientific">Heliorestis acidaminivorans</name>
    <dbReference type="NCBI Taxonomy" id="553427"/>
    <lineage>
        <taxon>Bacteria</taxon>
        <taxon>Bacillati</taxon>
        <taxon>Bacillota</taxon>
        <taxon>Clostridia</taxon>
        <taxon>Eubacteriales</taxon>
        <taxon>Heliobacteriaceae</taxon>
        <taxon>Heliorestis</taxon>
    </lineage>
</organism>
<keyword evidence="4 8" id="KW-0547">Nucleotide-binding</keyword>
<accession>A0A6I0F3N5</accession>
<dbReference type="InterPro" id="IPR036832">
    <property type="entry name" value="PPK_N_dom_sf"/>
</dbReference>
<comment type="PTM">
    <text evidence="8 9">An intermediate of this reaction is the autophosphorylated ppk in which a phosphate is covalently linked to a histidine residue through a N-P bond.</text>
</comment>
<keyword evidence="2 8" id="KW-0808">Transferase</keyword>
<dbReference type="Pfam" id="PF13089">
    <property type="entry name" value="PP_kinase_N"/>
    <property type="match status" value="1"/>
</dbReference>
<dbReference type="Proteomes" id="UP000468766">
    <property type="component" value="Unassembled WGS sequence"/>
</dbReference>
<dbReference type="GO" id="GO:0046872">
    <property type="term" value="F:metal ion binding"/>
    <property type="evidence" value="ECO:0007669"/>
    <property type="project" value="UniProtKB-KW"/>
</dbReference>
<dbReference type="AlphaFoldDB" id="A0A6I0F3N5"/>
<dbReference type="NCBIfam" id="NF003917">
    <property type="entry name" value="PRK05443.1-1"/>
    <property type="match status" value="1"/>
</dbReference>
<dbReference type="HAMAP" id="MF_00347">
    <property type="entry name" value="Polyphosphate_kinase"/>
    <property type="match status" value="1"/>
</dbReference>
<evidence type="ECO:0000256" key="3">
    <source>
        <dbReference type="ARBA" id="ARBA00022723"/>
    </source>
</evidence>
<dbReference type="SUPFAM" id="SSF56024">
    <property type="entry name" value="Phospholipase D/nuclease"/>
    <property type="match status" value="2"/>
</dbReference>
<feature type="binding site" evidence="8">
    <location>
        <position position="418"/>
    </location>
    <ligand>
        <name>Mg(2+)</name>
        <dbReference type="ChEBI" id="CHEBI:18420"/>
    </ligand>
</feature>
<dbReference type="InterPro" id="IPR024953">
    <property type="entry name" value="PP_kinase_middle"/>
</dbReference>
<dbReference type="CDD" id="cd09168">
    <property type="entry name" value="PLDc_PaPPK1_C2_like"/>
    <property type="match status" value="1"/>
</dbReference>
<dbReference type="NCBIfam" id="NF003920">
    <property type="entry name" value="PRK05443.2-1"/>
    <property type="match status" value="1"/>
</dbReference>
<evidence type="ECO:0000256" key="4">
    <source>
        <dbReference type="ARBA" id="ARBA00022741"/>
    </source>
</evidence>
<keyword evidence="15" id="KW-1185">Reference proteome</keyword>
<dbReference type="Pfam" id="PF17941">
    <property type="entry name" value="PP_kinase_C_1"/>
    <property type="match status" value="1"/>
</dbReference>
<dbReference type="GO" id="GO:0006799">
    <property type="term" value="P:polyphosphate biosynthetic process"/>
    <property type="evidence" value="ECO:0007669"/>
    <property type="project" value="UniProtKB-UniRule"/>
</dbReference>
<dbReference type="SUPFAM" id="SSF143724">
    <property type="entry name" value="PHP14-like"/>
    <property type="match status" value="1"/>
</dbReference>
<comment type="catalytic activity">
    <reaction evidence="8 9">
        <text>[phosphate](n) + ATP = [phosphate](n+1) + ADP</text>
        <dbReference type="Rhea" id="RHEA:19573"/>
        <dbReference type="Rhea" id="RHEA-COMP:9859"/>
        <dbReference type="Rhea" id="RHEA-COMP:14280"/>
        <dbReference type="ChEBI" id="CHEBI:16838"/>
        <dbReference type="ChEBI" id="CHEBI:30616"/>
        <dbReference type="ChEBI" id="CHEBI:456216"/>
        <dbReference type="EC" id="2.7.4.1"/>
    </reaction>
</comment>
<evidence type="ECO:0000259" key="13">
    <source>
        <dbReference type="Pfam" id="PF17941"/>
    </source>
</evidence>
<dbReference type="FunFam" id="3.30.870.10:FF:000001">
    <property type="entry name" value="Polyphosphate kinase"/>
    <property type="match status" value="1"/>
</dbReference>
<dbReference type="InterPro" id="IPR025200">
    <property type="entry name" value="PPK_C_dom2"/>
</dbReference>
<dbReference type="NCBIfam" id="NF003918">
    <property type="entry name" value="PRK05443.1-2"/>
    <property type="match status" value="1"/>
</dbReference>